<feature type="chain" id="PRO_5002892495" description="Fe/B12 periplasmic-binding domain-containing protein" evidence="1">
    <location>
        <begin position="24"/>
        <end position="97"/>
    </location>
</feature>
<dbReference type="AlphaFoldDB" id="B9TLQ4"/>
<dbReference type="InParanoid" id="B9TLQ4"/>
<sequence>MQKPRLILSVLAALVALAPPAHAATVQAWITTGDQSQLLARAPDARLEASADVPTIVVDPSTRYQQIAGFGAAITDASADLIQHLDPARRDALLRQL</sequence>
<evidence type="ECO:0000313" key="3">
    <source>
        <dbReference type="Proteomes" id="UP000008311"/>
    </source>
</evidence>
<evidence type="ECO:0000313" key="2">
    <source>
        <dbReference type="EMBL" id="EEF23209.1"/>
    </source>
</evidence>
<evidence type="ECO:0008006" key="4">
    <source>
        <dbReference type="Google" id="ProtNLM"/>
    </source>
</evidence>
<dbReference type="Gene3D" id="3.20.20.80">
    <property type="entry name" value="Glycosidases"/>
    <property type="match status" value="1"/>
</dbReference>
<feature type="signal peptide" evidence="1">
    <location>
        <begin position="1"/>
        <end position="23"/>
    </location>
</feature>
<dbReference type="EMBL" id="EQ987242">
    <property type="protein sequence ID" value="EEF23209.1"/>
    <property type="molecule type" value="Genomic_DNA"/>
</dbReference>
<gene>
    <name evidence="2" type="ORF">RCOM_2127510</name>
</gene>
<dbReference type="eggNOG" id="ENOG502T010">
    <property type="taxonomic scope" value="Eukaryota"/>
</dbReference>
<keyword evidence="3" id="KW-1185">Reference proteome</keyword>
<evidence type="ECO:0000256" key="1">
    <source>
        <dbReference type="SAM" id="SignalP"/>
    </source>
</evidence>
<feature type="non-terminal residue" evidence="2">
    <location>
        <position position="97"/>
    </location>
</feature>
<accession>B9TLQ4</accession>
<dbReference type="Proteomes" id="UP000008311">
    <property type="component" value="Unassembled WGS sequence"/>
</dbReference>
<reference evidence="3" key="1">
    <citation type="journal article" date="2010" name="Nat. Biotechnol.">
        <title>Draft genome sequence of the oilseed species Ricinus communis.</title>
        <authorList>
            <person name="Chan A.P."/>
            <person name="Crabtree J."/>
            <person name="Zhao Q."/>
            <person name="Lorenzi H."/>
            <person name="Orvis J."/>
            <person name="Puiu D."/>
            <person name="Melake-Berhan A."/>
            <person name="Jones K.M."/>
            <person name="Redman J."/>
            <person name="Chen G."/>
            <person name="Cahoon E.B."/>
            <person name="Gedil M."/>
            <person name="Stanke M."/>
            <person name="Haas B.J."/>
            <person name="Wortman J.R."/>
            <person name="Fraser-Liggett C.M."/>
            <person name="Ravel J."/>
            <person name="Rabinowicz P.D."/>
        </authorList>
    </citation>
    <scope>NUCLEOTIDE SEQUENCE [LARGE SCALE GENOMIC DNA]</scope>
    <source>
        <strain evidence="3">cv. Hale</strain>
    </source>
</reference>
<proteinExistence type="predicted"/>
<protein>
    <recommendedName>
        <fullName evidence="4">Fe/B12 periplasmic-binding domain-containing protein</fullName>
    </recommendedName>
</protein>
<keyword evidence="1" id="KW-0732">Signal</keyword>
<name>B9TLQ4_RICCO</name>
<organism evidence="2 3">
    <name type="scientific">Ricinus communis</name>
    <name type="common">Castor bean</name>
    <dbReference type="NCBI Taxonomy" id="3988"/>
    <lineage>
        <taxon>Eukaryota</taxon>
        <taxon>Viridiplantae</taxon>
        <taxon>Streptophyta</taxon>
        <taxon>Embryophyta</taxon>
        <taxon>Tracheophyta</taxon>
        <taxon>Spermatophyta</taxon>
        <taxon>Magnoliopsida</taxon>
        <taxon>eudicotyledons</taxon>
        <taxon>Gunneridae</taxon>
        <taxon>Pentapetalae</taxon>
        <taxon>rosids</taxon>
        <taxon>fabids</taxon>
        <taxon>Malpighiales</taxon>
        <taxon>Euphorbiaceae</taxon>
        <taxon>Acalyphoideae</taxon>
        <taxon>Acalypheae</taxon>
        <taxon>Ricinus</taxon>
    </lineage>
</organism>